<accession>A0A657PMU8</accession>
<organism evidence="1 3">
    <name type="scientific">Candidatus Sedimenticola endophacoides</name>
    <dbReference type="NCBI Taxonomy" id="2548426"/>
    <lineage>
        <taxon>Bacteria</taxon>
        <taxon>Pseudomonadati</taxon>
        <taxon>Pseudomonadota</taxon>
        <taxon>Gammaproteobacteria</taxon>
        <taxon>Chromatiales</taxon>
        <taxon>Sedimenticolaceae</taxon>
        <taxon>Sedimenticola</taxon>
    </lineage>
</organism>
<evidence type="ECO:0000313" key="2">
    <source>
        <dbReference type="EMBL" id="PUE00087.1"/>
    </source>
</evidence>
<gene>
    <name evidence="1" type="ORF">B0D84_03665</name>
    <name evidence="2" type="ORF">C3L24_09800</name>
</gene>
<proteinExistence type="predicted"/>
<dbReference type="AlphaFoldDB" id="A0A657PMU8"/>
<reference evidence="1 3" key="1">
    <citation type="submission" date="2017-02" db="EMBL/GenBank/DDBJ databases">
        <title>Novel co-symbiosis in the unique lucinid bivalve Phacoides pectinatus.</title>
        <authorList>
            <person name="Lim S.J."/>
            <person name="Davis B.G."/>
            <person name="Gill D.E."/>
            <person name="Engel A.S."/>
            <person name="Anderson L.C."/>
            <person name="Campbell B.J."/>
        </authorList>
    </citation>
    <scope>NUCLEOTIDE SEQUENCE [LARGE SCALE GENOMIC DNA]</scope>
    <source>
        <strain evidence="1">LUC13016_P6</strain>
    </source>
</reference>
<name>A0A657PMU8_9GAMM</name>
<dbReference type="EMBL" id="PQCO01000235">
    <property type="protein sequence ID" value="PUE00087.1"/>
    <property type="molecule type" value="Genomic_DNA"/>
</dbReference>
<evidence type="ECO:0000313" key="4">
    <source>
        <dbReference type="Proteomes" id="UP000250928"/>
    </source>
</evidence>
<comment type="caution">
    <text evidence="1">The sequence shown here is derived from an EMBL/GenBank/DDBJ whole genome shotgun (WGS) entry which is preliminary data.</text>
</comment>
<dbReference type="Proteomes" id="UP000250928">
    <property type="component" value="Unassembled WGS sequence"/>
</dbReference>
<evidence type="ECO:0000313" key="1">
    <source>
        <dbReference type="EMBL" id="OQX34257.1"/>
    </source>
</evidence>
<dbReference type="EMBL" id="MUIE01000240">
    <property type="protein sequence ID" value="OQX34257.1"/>
    <property type="molecule type" value="Genomic_DNA"/>
</dbReference>
<sequence>MTDLNTTEDLAIDSGAYQLGQNAFRSFALAGERYLVAGMKRTNTDEERFANFFGDLDTGQQDLLRSYFKRQAQLDLAQRAKVLGELVDLKISDRLTTSITSAPLMKSPSVMASIRGISPALRSLHLRRASPTVTALSSGNNRLILRLERIKVEESQDDYYIWPFGTYNKTDEVTLGVLTIDESGWVKQHSHNLGSISEGNQKTFSDKRLCSFDLREGGEATWPKVYSATVYAIERDDGGYNDFLQKAARYAKEKVTEELISRGIIAAGAWLGITIPPIVASFIANYVKGFFDSLIDWLASLFTNEDDVLGQHVRTASIHSYTGNWVSSGSRQSASWNWVYAGEGGRWSTRMHWLLENSTQPES</sequence>
<protein>
    <submittedName>
        <fullName evidence="1">Uncharacterized protein</fullName>
    </submittedName>
</protein>
<reference evidence="2 4" key="2">
    <citation type="submission" date="2018-01" db="EMBL/GenBank/DDBJ databases">
        <title>Novel co-symbiosis in the lucinid bivalve Phacoides pectinatus.</title>
        <authorList>
            <person name="Lim S.J."/>
            <person name="Davis B.G."/>
            <person name="Gill D.E."/>
            <person name="Engel A.S."/>
            <person name="Anderson L.C."/>
            <person name="Campbell B.J."/>
        </authorList>
    </citation>
    <scope>NUCLEOTIDE SEQUENCE [LARGE SCALE GENOMIC DNA]</scope>
    <source>
        <strain evidence="2">N3_P5</strain>
    </source>
</reference>
<evidence type="ECO:0000313" key="3">
    <source>
        <dbReference type="Proteomes" id="UP000243361"/>
    </source>
</evidence>
<dbReference type="Proteomes" id="UP000243361">
    <property type="component" value="Unassembled WGS sequence"/>
</dbReference>
<keyword evidence="3" id="KW-1185">Reference proteome</keyword>